<dbReference type="EMBL" id="BAABLF010000004">
    <property type="protein sequence ID" value="GAA5186938.1"/>
    <property type="molecule type" value="Genomic_DNA"/>
</dbReference>
<dbReference type="RefSeq" id="WP_345315316.1">
    <property type="nucleotide sequence ID" value="NZ_BAABLF010000004.1"/>
</dbReference>
<reference evidence="2" key="1">
    <citation type="journal article" date="2019" name="Int. J. Syst. Evol. Microbiol.">
        <title>The Global Catalogue of Microorganisms (GCM) 10K type strain sequencing project: providing services to taxonomists for standard genome sequencing and annotation.</title>
        <authorList>
            <consortium name="The Broad Institute Genomics Platform"/>
            <consortium name="The Broad Institute Genome Sequencing Center for Infectious Disease"/>
            <person name="Wu L."/>
            <person name="Ma J."/>
        </authorList>
    </citation>
    <scope>NUCLEOTIDE SEQUENCE [LARGE SCALE GENOMIC DNA]</scope>
    <source>
        <strain evidence="2">JCM 18720</strain>
    </source>
</reference>
<proteinExistence type="predicted"/>
<dbReference type="InterPro" id="IPR022080">
    <property type="entry name" value="DUF3630"/>
</dbReference>
<evidence type="ECO:0000313" key="1">
    <source>
        <dbReference type="EMBL" id="GAA5186938.1"/>
    </source>
</evidence>
<evidence type="ECO:0008006" key="3">
    <source>
        <dbReference type="Google" id="ProtNLM"/>
    </source>
</evidence>
<gene>
    <name evidence="1" type="ORF">GCM10025772_03500</name>
</gene>
<dbReference type="Proteomes" id="UP001501600">
    <property type="component" value="Unassembled WGS sequence"/>
</dbReference>
<dbReference type="Pfam" id="PF12305">
    <property type="entry name" value="DUF3630"/>
    <property type="match status" value="1"/>
</dbReference>
<evidence type="ECO:0000313" key="2">
    <source>
        <dbReference type="Proteomes" id="UP001501600"/>
    </source>
</evidence>
<accession>A0ABP9RTL6</accession>
<organism evidence="1 2">
    <name type="scientific">Ferrimonas gelatinilytica</name>
    <dbReference type="NCBI Taxonomy" id="1255257"/>
    <lineage>
        <taxon>Bacteria</taxon>
        <taxon>Pseudomonadati</taxon>
        <taxon>Pseudomonadota</taxon>
        <taxon>Gammaproteobacteria</taxon>
        <taxon>Alteromonadales</taxon>
        <taxon>Ferrimonadaceae</taxon>
        <taxon>Ferrimonas</taxon>
    </lineage>
</organism>
<keyword evidence="2" id="KW-1185">Reference proteome</keyword>
<sequence length="107" mass="11971">MEPVSRSLLLQLGPATLEAEHGRLIWPCPLDQESMPPLAAALAARLDCRLGTMVEGADRLYWPLEFEGVSLRLHYEALCESLWIQPERPDAESQAVVAFLATLERRS</sequence>
<name>A0ABP9RTL6_9GAMM</name>
<protein>
    <recommendedName>
        <fullName evidence="3">DUF3630 domain-containing protein</fullName>
    </recommendedName>
</protein>
<comment type="caution">
    <text evidence="1">The sequence shown here is derived from an EMBL/GenBank/DDBJ whole genome shotgun (WGS) entry which is preliminary data.</text>
</comment>